<dbReference type="InterPro" id="IPR003646">
    <property type="entry name" value="SH3-like_bac-type"/>
</dbReference>
<dbReference type="EMBL" id="SSND01000001">
    <property type="protein sequence ID" value="THD84270.1"/>
    <property type="molecule type" value="Genomic_DNA"/>
</dbReference>
<dbReference type="OrthoDB" id="8451772at2"/>
<dbReference type="Pfam" id="PF08239">
    <property type="entry name" value="SH3_3"/>
    <property type="match status" value="1"/>
</dbReference>
<feature type="signal peptide" evidence="1">
    <location>
        <begin position="1"/>
        <end position="23"/>
    </location>
</feature>
<gene>
    <name evidence="3" type="ORF">E7811_00495</name>
</gene>
<protein>
    <submittedName>
        <fullName evidence="3">SH3 domain-containing protein</fullName>
    </submittedName>
</protein>
<evidence type="ECO:0000259" key="2">
    <source>
        <dbReference type="Pfam" id="PF08239"/>
    </source>
</evidence>
<dbReference type="RefSeq" id="WP_136392652.1">
    <property type="nucleotide sequence ID" value="NZ_SSND01000001.1"/>
</dbReference>
<evidence type="ECO:0000313" key="4">
    <source>
        <dbReference type="Proteomes" id="UP000309450"/>
    </source>
</evidence>
<sequence>MRASALLAGLAALLSGAVLPATAQDAGPDLWEVRGLSTTLNLRVAPSIGAEVLMRFVPGERLAGLGCRAVEGREWCEVEAADGGPRGFVLRDFLRAVPDDAPGAAAALAGEAGPATTGEGQGGFDATGLLACAAPAGLPLGDCAFAVIRGQGGEALLSVTLPDGGLRLIRFADGMAVQADGEAAAAPGAFRAVRQGDLHRIFVGDERFEISHGALFGG</sequence>
<keyword evidence="4" id="KW-1185">Reference proteome</keyword>
<name>A0A4S3MP67_9RHOB</name>
<comment type="caution">
    <text evidence="3">The sequence shown here is derived from an EMBL/GenBank/DDBJ whole genome shotgun (WGS) entry which is preliminary data.</text>
</comment>
<accession>A0A4S3MP67</accession>
<feature type="chain" id="PRO_5020502199" evidence="1">
    <location>
        <begin position="24"/>
        <end position="218"/>
    </location>
</feature>
<evidence type="ECO:0000313" key="3">
    <source>
        <dbReference type="EMBL" id="THD84270.1"/>
    </source>
</evidence>
<dbReference type="Proteomes" id="UP000309450">
    <property type="component" value="Unassembled WGS sequence"/>
</dbReference>
<keyword evidence="1" id="KW-0732">Signal</keyword>
<reference evidence="3 4" key="1">
    <citation type="submission" date="2019-04" db="EMBL/GenBank/DDBJ databases">
        <title>Draft genome sequence of Gemmobacter aestuarii sp. nov.</title>
        <authorList>
            <person name="Hameed A."/>
            <person name="Lin S.-Y."/>
            <person name="Shahina M."/>
            <person name="Lai W.-A."/>
            <person name="Young C.-C."/>
        </authorList>
    </citation>
    <scope>NUCLEOTIDE SEQUENCE [LARGE SCALE GENOMIC DNA]</scope>
    <source>
        <strain evidence="3 4">CC-PW-75</strain>
    </source>
</reference>
<feature type="domain" description="SH3b" evidence="2">
    <location>
        <begin position="39"/>
        <end position="94"/>
    </location>
</feature>
<dbReference type="AlphaFoldDB" id="A0A4S3MP67"/>
<evidence type="ECO:0000256" key="1">
    <source>
        <dbReference type="SAM" id="SignalP"/>
    </source>
</evidence>
<organism evidence="3 4">
    <name type="scientific">Aliigemmobacter aestuarii</name>
    <dbReference type="NCBI Taxonomy" id="1445661"/>
    <lineage>
        <taxon>Bacteria</taxon>
        <taxon>Pseudomonadati</taxon>
        <taxon>Pseudomonadota</taxon>
        <taxon>Alphaproteobacteria</taxon>
        <taxon>Rhodobacterales</taxon>
        <taxon>Paracoccaceae</taxon>
        <taxon>Aliigemmobacter</taxon>
    </lineage>
</organism>
<proteinExistence type="predicted"/>